<accession>A0A941EWM1</accession>
<evidence type="ECO:0000256" key="1">
    <source>
        <dbReference type="SAM" id="SignalP"/>
    </source>
</evidence>
<protein>
    <recommendedName>
        <fullName evidence="2">CBM6 domain-containing protein</fullName>
    </recommendedName>
</protein>
<feature type="domain" description="CBM6" evidence="2">
    <location>
        <begin position="712"/>
        <end position="848"/>
    </location>
</feature>
<dbReference type="Pfam" id="PF22704">
    <property type="entry name" value="CBM13-like"/>
    <property type="match status" value="1"/>
</dbReference>
<dbReference type="CDD" id="cd04081">
    <property type="entry name" value="CBM35_galactosidase-like"/>
    <property type="match status" value="1"/>
</dbReference>
<dbReference type="PROSITE" id="PS51175">
    <property type="entry name" value="CBM6"/>
    <property type="match status" value="2"/>
</dbReference>
<dbReference type="Gene3D" id="3.20.20.80">
    <property type="entry name" value="Glycosidases"/>
    <property type="match status" value="1"/>
</dbReference>
<reference evidence="3" key="1">
    <citation type="submission" date="2021-04" db="EMBL/GenBank/DDBJ databases">
        <title>Genome based classification of Actinospica acidithermotolerans sp. nov., an actinobacterium isolated from an Indonesian hot spring.</title>
        <authorList>
            <person name="Kusuma A.B."/>
            <person name="Putra K.E."/>
            <person name="Nafisah S."/>
            <person name="Loh J."/>
            <person name="Nouioui I."/>
            <person name="Goodfellow M."/>
        </authorList>
    </citation>
    <scope>NUCLEOTIDE SEQUENCE</scope>
    <source>
        <strain evidence="3">CSCA 57</strain>
    </source>
</reference>
<sequence>MTRKPTHATLRAATAALLVATAATASATTGALPASAAASTFTVNLGTSTGAVMHGATGALYGVSDAGVPSANLISPLNVTTIAQGPPGDTQHPNGDAGKISASFMQEDSSGKILVYLQDIYSSWPYPTETLSSYESTVNTIMAAIEASPQRADFEIVPFNEPDQQWFDLGGGSSYYSTFYTWWDDLYAEIEADDPGAVIVGPNESGFDSSFMPAFLAHAKSAGDLPGLISWHELSTSSLTNFASHYSAYRADETAAGITTPIPIDIDEYGTDLDLSSPGQLVQWIAMFEKAKVYGDMAYWDIAGNFDDLATGQNTPTGAYWLYYWYARMTGNTVSVTPPSPNTADTLQGVASYDTGKDQAQVILGGSSGATNTVVNGISSSVFGSYVTATVEETDWSGFAGAGATPQVISRTTYSTSSGSITVPLTNMNAMSAYRIVLTPSNVSSATTPTVPSSSTYYAANASITDGTVYTQTGYATADGEDVGSLDASDSAVTFTVSAPAAGSYNLKIFYGNETGTVAQQALSIDGVAQEFVDYPATLNWLWRNYVTVPVTLTAGTHTIKLAVSNSTLGTSIGQATLDQIILTAASSAATAYESVLGRTSGSVSYSYTSSDGTGEGTLGLASGASSTVDVYAPSNGFYTTTIRYATSGSMTLTANGEPVAGASLPSTGGSITTASASVFLQAGLNPVTVTANGAGSVQDVLVAAAPSSTGTTYQAESSANTLAGTAAVTSDTWASGGAYVGYIGDGAANTLTFNDVSAASAGTYMLVIAYANDDTAGSGNYNANIESRWAQISVNGGSATTEVFANTYSWHGYRTVAMPITLAAGENTISFANSTGYVPNIDYIQVAAL</sequence>
<dbReference type="InterPro" id="IPR055240">
    <property type="entry name" value="CBM13-like"/>
</dbReference>
<evidence type="ECO:0000259" key="2">
    <source>
        <dbReference type="PROSITE" id="PS51175"/>
    </source>
</evidence>
<evidence type="ECO:0000313" key="4">
    <source>
        <dbReference type="Proteomes" id="UP000675781"/>
    </source>
</evidence>
<dbReference type="SUPFAM" id="SSF49785">
    <property type="entry name" value="Galactose-binding domain-like"/>
    <property type="match status" value="3"/>
</dbReference>
<feature type="signal peptide" evidence="1">
    <location>
        <begin position="1"/>
        <end position="27"/>
    </location>
</feature>
<comment type="caution">
    <text evidence="3">The sequence shown here is derived from an EMBL/GenBank/DDBJ whole genome shotgun (WGS) entry which is preliminary data.</text>
</comment>
<dbReference type="AlphaFoldDB" id="A0A941EWM1"/>
<keyword evidence="1" id="KW-0732">Signal</keyword>
<dbReference type="SUPFAM" id="SSF51445">
    <property type="entry name" value="(Trans)glycosidases"/>
    <property type="match status" value="1"/>
</dbReference>
<dbReference type="Gene3D" id="2.60.120.260">
    <property type="entry name" value="Galactose-binding domain-like"/>
    <property type="match status" value="3"/>
</dbReference>
<dbReference type="RefSeq" id="WP_212532164.1">
    <property type="nucleotide sequence ID" value="NZ_JAGSOG010000223.1"/>
</dbReference>
<keyword evidence="4" id="KW-1185">Reference proteome</keyword>
<evidence type="ECO:0000313" key="3">
    <source>
        <dbReference type="EMBL" id="MBR7837697.1"/>
    </source>
</evidence>
<name>A0A941EWM1_9ACTN</name>
<dbReference type="Proteomes" id="UP000675781">
    <property type="component" value="Unassembled WGS sequence"/>
</dbReference>
<dbReference type="InterPro" id="IPR005084">
    <property type="entry name" value="CBM6"/>
</dbReference>
<proteinExistence type="predicted"/>
<dbReference type="InterPro" id="IPR017853">
    <property type="entry name" value="GH"/>
</dbReference>
<dbReference type="GO" id="GO:0030246">
    <property type="term" value="F:carbohydrate binding"/>
    <property type="evidence" value="ECO:0007669"/>
    <property type="project" value="InterPro"/>
</dbReference>
<dbReference type="InterPro" id="IPR008979">
    <property type="entry name" value="Galactose-bd-like_sf"/>
</dbReference>
<dbReference type="EMBL" id="JAGSOG010000223">
    <property type="protein sequence ID" value="MBR7837697.1"/>
    <property type="molecule type" value="Genomic_DNA"/>
</dbReference>
<feature type="chain" id="PRO_5038908353" description="CBM6 domain-containing protein" evidence="1">
    <location>
        <begin position="28"/>
        <end position="850"/>
    </location>
</feature>
<gene>
    <name evidence="3" type="ORF">KDL01_30745</name>
</gene>
<feature type="domain" description="CBM6" evidence="2">
    <location>
        <begin position="455"/>
        <end position="584"/>
    </location>
</feature>
<organism evidence="3 4">
    <name type="scientific">Actinospica durhamensis</name>
    <dbReference type="NCBI Taxonomy" id="1508375"/>
    <lineage>
        <taxon>Bacteria</taxon>
        <taxon>Bacillati</taxon>
        <taxon>Actinomycetota</taxon>
        <taxon>Actinomycetes</taxon>
        <taxon>Catenulisporales</taxon>
        <taxon>Actinospicaceae</taxon>
        <taxon>Actinospica</taxon>
    </lineage>
</organism>